<feature type="non-terminal residue" evidence="1">
    <location>
        <position position="30"/>
    </location>
</feature>
<keyword evidence="2" id="KW-1185">Reference proteome</keyword>
<evidence type="ECO:0000313" key="1">
    <source>
        <dbReference type="EMBL" id="SFU97886.1"/>
    </source>
</evidence>
<proteinExistence type="predicted"/>
<evidence type="ECO:0000313" key="2">
    <source>
        <dbReference type="Proteomes" id="UP000183656"/>
    </source>
</evidence>
<organism evidence="1 2">
    <name type="scientific">Paenacidovorax caeni</name>
    <dbReference type="NCBI Taxonomy" id="343013"/>
    <lineage>
        <taxon>Bacteria</taxon>
        <taxon>Pseudomonadati</taxon>
        <taxon>Pseudomonadota</taxon>
        <taxon>Betaproteobacteria</taxon>
        <taxon>Burkholderiales</taxon>
        <taxon>Comamonadaceae</taxon>
        <taxon>Paenacidovorax</taxon>
    </lineage>
</organism>
<dbReference type="AlphaFoldDB" id="A0A1I7KKI0"/>
<gene>
    <name evidence="1" type="ORF">SAMN04489707_105515</name>
</gene>
<protein>
    <submittedName>
        <fullName evidence="1">Transposase</fullName>
    </submittedName>
</protein>
<sequence length="30" mass="3109">MSALSVTVGIDVAKAHVDVCVLGTHSDVQR</sequence>
<dbReference type="EMBL" id="FPBX01000055">
    <property type="protein sequence ID" value="SFU97886.1"/>
    <property type="molecule type" value="Genomic_DNA"/>
</dbReference>
<dbReference type="Proteomes" id="UP000183656">
    <property type="component" value="Unassembled WGS sequence"/>
</dbReference>
<reference evidence="1 2" key="1">
    <citation type="submission" date="2016-10" db="EMBL/GenBank/DDBJ databases">
        <authorList>
            <person name="de Groot N.N."/>
        </authorList>
    </citation>
    <scope>NUCLEOTIDE SEQUENCE [LARGE SCALE GENOMIC DNA]</scope>
    <source>
        <strain evidence="1 2">R-24608</strain>
    </source>
</reference>
<name>A0A1I7KKI0_9BURK</name>
<accession>A0A1I7KKI0</accession>